<evidence type="ECO:0000256" key="11">
    <source>
        <dbReference type="SAM" id="SignalP"/>
    </source>
</evidence>
<evidence type="ECO:0000256" key="6">
    <source>
        <dbReference type="ARBA" id="ARBA00022729"/>
    </source>
</evidence>
<dbReference type="InterPro" id="IPR012334">
    <property type="entry name" value="Pectin_lyas_fold"/>
</dbReference>
<reference evidence="13" key="2">
    <citation type="submission" date="2020-09" db="EMBL/GenBank/DDBJ databases">
        <title>Reference genome assembly for Australian Ascochyta lentis isolate Al4.</title>
        <authorList>
            <person name="Lee R.C."/>
            <person name="Farfan-Caceres L.M."/>
            <person name="Debler J.W."/>
            <person name="Williams A.H."/>
            <person name="Henares B.M."/>
        </authorList>
    </citation>
    <scope>NUCLEOTIDE SEQUENCE</scope>
    <source>
        <strain evidence="13">Al4</strain>
    </source>
</reference>
<comment type="similarity">
    <text evidence="3">Belongs to the pectinesterase family.</text>
</comment>
<dbReference type="InterPro" id="IPR000070">
    <property type="entry name" value="Pectinesterase_cat"/>
</dbReference>
<evidence type="ECO:0000313" key="13">
    <source>
        <dbReference type="EMBL" id="KAF9693648.1"/>
    </source>
</evidence>
<dbReference type="GO" id="GO:0030599">
    <property type="term" value="F:pectinesterase activity"/>
    <property type="evidence" value="ECO:0007669"/>
    <property type="project" value="UniProtKB-EC"/>
</dbReference>
<evidence type="ECO:0000313" key="14">
    <source>
        <dbReference type="Proteomes" id="UP000651452"/>
    </source>
</evidence>
<keyword evidence="7" id="KW-0378">Hydrolase</keyword>
<evidence type="ECO:0000256" key="3">
    <source>
        <dbReference type="ARBA" id="ARBA00008891"/>
    </source>
</evidence>
<keyword evidence="8" id="KW-0063">Aspartyl esterase</keyword>
<comment type="subcellular location">
    <subcellularLocation>
        <location evidence="1">Secreted</location>
    </subcellularLocation>
</comment>
<dbReference type="AlphaFoldDB" id="A0A8H7J1T7"/>
<keyword evidence="14" id="KW-1185">Reference proteome</keyword>
<dbReference type="GO" id="GO:0005576">
    <property type="term" value="C:extracellular region"/>
    <property type="evidence" value="ECO:0007669"/>
    <property type="project" value="UniProtKB-SubCell"/>
</dbReference>
<evidence type="ECO:0000256" key="7">
    <source>
        <dbReference type="ARBA" id="ARBA00022801"/>
    </source>
</evidence>
<dbReference type="Pfam" id="PF01095">
    <property type="entry name" value="Pectinesterase"/>
    <property type="match status" value="1"/>
</dbReference>
<feature type="signal peptide" evidence="11">
    <location>
        <begin position="1"/>
        <end position="17"/>
    </location>
</feature>
<dbReference type="Proteomes" id="UP000651452">
    <property type="component" value="Unassembled WGS sequence"/>
</dbReference>
<keyword evidence="6 11" id="KW-0732">Signal</keyword>
<dbReference type="OrthoDB" id="2019149at2759"/>
<evidence type="ECO:0000256" key="10">
    <source>
        <dbReference type="ARBA" id="ARBA00047928"/>
    </source>
</evidence>
<evidence type="ECO:0000256" key="1">
    <source>
        <dbReference type="ARBA" id="ARBA00004613"/>
    </source>
</evidence>
<dbReference type="PANTHER" id="PTHR31321:SF57">
    <property type="entry name" value="PECTINESTERASE 53-RELATED"/>
    <property type="match status" value="1"/>
</dbReference>
<dbReference type="EC" id="3.1.1.11" evidence="4"/>
<sequence length="333" mass="36297">MLLRVSLLACLACLTHARSADERIVPSSGSLVVDASGKLPNSYLNISAAVTALVNNTDAKTIYIAPGIYPEQVYIPPLAGPLIVQGYTTNARSYKDNQVTITGNLSRTNPSITNNDATATVRLWTSNVKFYNLNIANTFGQAATLGQALALSAQKTNQGFYGCKFTGYQDTIYANIGRQVYANTFISGAVDFVFSQRASVWLEKADIQTIGKGYITANGRDAENNTSIFVFNKATVGGTSGANSTYLGRPWRQWSRVIFQKSYLGDVVRPEGWSKWDAVQPLDHVVYQEYKNEGPGAAGTRANFSSKLTKPIKIQSVFGAGFEKEFWVDASYL</sequence>
<dbReference type="InterPro" id="IPR011050">
    <property type="entry name" value="Pectin_lyase_fold/virulence"/>
</dbReference>
<dbReference type="GO" id="GO:0042545">
    <property type="term" value="P:cell wall modification"/>
    <property type="evidence" value="ECO:0007669"/>
    <property type="project" value="InterPro"/>
</dbReference>
<dbReference type="UniPathway" id="UPA00545">
    <property type="reaction ID" value="UER00823"/>
</dbReference>
<evidence type="ECO:0000256" key="2">
    <source>
        <dbReference type="ARBA" id="ARBA00005184"/>
    </source>
</evidence>
<dbReference type="EMBL" id="RZGK01000015">
    <property type="protein sequence ID" value="KAF9693648.1"/>
    <property type="molecule type" value="Genomic_DNA"/>
</dbReference>
<dbReference type="PANTHER" id="PTHR31321">
    <property type="entry name" value="ACYL-COA THIOESTER HYDROLASE YBHC-RELATED"/>
    <property type="match status" value="1"/>
</dbReference>
<comment type="caution">
    <text evidence="13">The sequence shown here is derived from an EMBL/GenBank/DDBJ whole genome shotgun (WGS) entry which is preliminary data.</text>
</comment>
<gene>
    <name evidence="13" type="ORF">EKO04_008403</name>
</gene>
<keyword evidence="5" id="KW-0964">Secreted</keyword>
<dbReference type="FunFam" id="2.160.20.10:FF:000014">
    <property type="entry name" value="Pectinesterase"/>
    <property type="match status" value="1"/>
</dbReference>
<evidence type="ECO:0000256" key="9">
    <source>
        <dbReference type="ARBA" id="ARBA00042203"/>
    </source>
</evidence>
<protein>
    <recommendedName>
        <fullName evidence="4">pectinesterase</fullName>
        <ecNumber evidence="4">3.1.1.11</ecNumber>
    </recommendedName>
    <alternativeName>
        <fullName evidence="9">Pectin methylesterase A</fullName>
    </alternativeName>
</protein>
<comment type="pathway">
    <text evidence="2">Glycan metabolism; pectin degradation; 2-dehydro-3-deoxy-D-gluconate from pectin: step 1/5.</text>
</comment>
<dbReference type="GO" id="GO:0045490">
    <property type="term" value="P:pectin catabolic process"/>
    <property type="evidence" value="ECO:0007669"/>
    <property type="project" value="UniProtKB-UniPathway"/>
</dbReference>
<dbReference type="SUPFAM" id="SSF51126">
    <property type="entry name" value="Pectin lyase-like"/>
    <property type="match status" value="1"/>
</dbReference>
<evidence type="ECO:0000256" key="4">
    <source>
        <dbReference type="ARBA" id="ARBA00013229"/>
    </source>
</evidence>
<dbReference type="Gene3D" id="2.160.20.10">
    <property type="entry name" value="Single-stranded right-handed beta-helix, Pectin lyase-like"/>
    <property type="match status" value="1"/>
</dbReference>
<comment type="catalytic activity">
    <reaction evidence="10">
        <text>[(1-&gt;4)-alpha-D-galacturonosyl methyl ester](n) + n H2O = [(1-&gt;4)-alpha-D-galacturonosyl](n) + n methanol + n H(+)</text>
        <dbReference type="Rhea" id="RHEA:22380"/>
        <dbReference type="Rhea" id="RHEA-COMP:14570"/>
        <dbReference type="Rhea" id="RHEA-COMP:14573"/>
        <dbReference type="ChEBI" id="CHEBI:15377"/>
        <dbReference type="ChEBI" id="CHEBI:15378"/>
        <dbReference type="ChEBI" id="CHEBI:17790"/>
        <dbReference type="ChEBI" id="CHEBI:140522"/>
        <dbReference type="ChEBI" id="CHEBI:140523"/>
        <dbReference type="EC" id="3.1.1.11"/>
    </reaction>
</comment>
<evidence type="ECO:0000259" key="12">
    <source>
        <dbReference type="Pfam" id="PF01095"/>
    </source>
</evidence>
<organism evidence="13 14">
    <name type="scientific">Ascochyta lentis</name>
    <dbReference type="NCBI Taxonomy" id="205686"/>
    <lineage>
        <taxon>Eukaryota</taxon>
        <taxon>Fungi</taxon>
        <taxon>Dikarya</taxon>
        <taxon>Ascomycota</taxon>
        <taxon>Pezizomycotina</taxon>
        <taxon>Dothideomycetes</taxon>
        <taxon>Pleosporomycetidae</taxon>
        <taxon>Pleosporales</taxon>
        <taxon>Pleosporineae</taxon>
        <taxon>Didymellaceae</taxon>
        <taxon>Ascochyta</taxon>
    </lineage>
</organism>
<name>A0A8H7J1T7_9PLEO</name>
<accession>A0A8H7J1T7</accession>
<feature type="domain" description="Pectinesterase catalytic" evidence="12">
    <location>
        <begin position="42"/>
        <end position="299"/>
    </location>
</feature>
<reference evidence="13" key="1">
    <citation type="submission" date="2018-12" db="EMBL/GenBank/DDBJ databases">
        <authorList>
            <person name="Syme R.A."/>
            <person name="Farfan-Caceres L."/>
            <person name="Lichtenzveig J."/>
        </authorList>
    </citation>
    <scope>NUCLEOTIDE SEQUENCE</scope>
    <source>
        <strain evidence="13">Al4</strain>
    </source>
</reference>
<feature type="chain" id="PRO_5034856777" description="pectinesterase" evidence="11">
    <location>
        <begin position="18"/>
        <end position="333"/>
    </location>
</feature>
<proteinExistence type="inferred from homology"/>
<evidence type="ECO:0000256" key="8">
    <source>
        <dbReference type="ARBA" id="ARBA00023085"/>
    </source>
</evidence>
<evidence type="ECO:0000256" key="5">
    <source>
        <dbReference type="ARBA" id="ARBA00022525"/>
    </source>
</evidence>